<sequence>MSLVLDSSVALSWFFKDEQTEISRVLLERVAAEAAVVPSLWRYEIANALQTAIRRQRIDTAFRDRALTNLAALPIEIDPECDDQAWTASTTLAERHRLTVYDAAYLELAQRRSLPLATFDTDLIAAAGAEMVPLATM</sequence>
<evidence type="ECO:0000313" key="9">
    <source>
        <dbReference type="Proteomes" id="UP000199347"/>
    </source>
</evidence>
<proteinExistence type="inferred from homology"/>
<evidence type="ECO:0000313" key="8">
    <source>
        <dbReference type="EMBL" id="SCZ39924.1"/>
    </source>
</evidence>
<keyword evidence="9" id="KW-1185">Reference proteome</keyword>
<dbReference type="InterPro" id="IPR051619">
    <property type="entry name" value="TypeII_TA_RNase_PINc/VapC"/>
</dbReference>
<keyword evidence="4 6" id="KW-0378">Hydrolase</keyword>
<keyword evidence="1 6" id="KW-1277">Toxin-antitoxin system</keyword>
<accession>A0A1G5NRX7</accession>
<evidence type="ECO:0000256" key="1">
    <source>
        <dbReference type="ARBA" id="ARBA00022649"/>
    </source>
</evidence>
<dbReference type="GO" id="GO:0004540">
    <property type="term" value="F:RNA nuclease activity"/>
    <property type="evidence" value="ECO:0007669"/>
    <property type="project" value="InterPro"/>
</dbReference>
<evidence type="ECO:0000256" key="3">
    <source>
        <dbReference type="ARBA" id="ARBA00022723"/>
    </source>
</evidence>
<protein>
    <recommendedName>
        <fullName evidence="6">Ribonuclease VapC</fullName>
        <shortName evidence="6">RNase VapC</shortName>
        <ecNumber evidence="6">3.1.-.-</ecNumber>
    </recommendedName>
    <alternativeName>
        <fullName evidence="6">Toxin VapC</fullName>
    </alternativeName>
</protein>
<dbReference type="GO" id="GO:0016787">
    <property type="term" value="F:hydrolase activity"/>
    <property type="evidence" value="ECO:0007669"/>
    <property type="project" value="UniProtKB-KW"/>
</dbReference>
<dbReference type="InterPro" id="IPR002716">
    <property type="entry name" value="PIN_dom"/>
</dbReference>
<dbReference type="PANTHER" id="PTHR35901:SF1">
    <property type="entry name" value="EXONUCLEASE VAPC9"/>
    <property type="match status" value="1"/>
</dbReference>
<dbReference type="STRING" id="1120955.SAMN03080610_02574"/>
<gene>
    <name evidence="6" type="primary">vapC</name>
    <name evidence="8" type="ORF">SAMN03080610_02574</name>
</gene>
<dbReference type="HAMAP" id="MF_00265">
    <property type="entry name" value="VapC_Nob1"/>
    <property type="match status" value="1"/>
</dbReference>
<keyword evidence="5 6" id="KW-0460">Magnesium</keyword>
<dbReference type="InterPro" id="IPR022907">
    <property type="entry name" value="VapC_family"/>
</dbReference>
<dbReference type="EC" id="3.1.-.-" evidence="6"/>
<evidence type="ECO:0000259" key="7">
    <source>
        <dbReference type="Pfam" id="PF01850"/>
    </source>
</evidence>
<dbReference type="RefSeq" id="WP_092813660.1">
    <property type="nucleotide sequence ID" value="NZ_FMVW01000005.1"/>
</dbReference>
<dbReference type="EMBL" id="FMVW01000005">
    <property type="protein sequence ID" value="SCZ39924.1"/>
    <property type="molecule type" value="Genomic_DNA"/>
</dbReference>
<keyword evidence="3 6" id="KW-0479">Metal-binding</keyword>
<dbReference type="GO" id="GO:0000287">
    <property type="term" value="F:magnesium ion binding"/>
    <property type="evidence" value="ECO:0007669"/>
    <property type="project" value="UniProtKB-UniRule"/>
</dbReference>
<feature type="binding site" evidence="6">
    <location>
        <position position="102"/>
    </location>
    <ligand>
        <name>Mg(2+)</name>
        <dbReference type="ChEBI" id="CHEBI:18420"/>
    </ligand>
</feature>
<evidence type="ECO:0000256" key="5">
    <source>
        <dbReference type="ARBA" id="ARBA00022842"/>
    </source>
</evidence>
<dbReference type="OrthoDB" id="9798446at2"/>
<feature type="binding site" evidence="6">
    <location>
        <position position="6"/>
    </location>
    <ligand>
        <name>Mg(2+)</name>
        <dbReference type="ChEBI" id="CHEBI:18420"/>
    </ligand>
</feature>
<evidence type="ECO:0000256" key="2">
    <source>
        <dbReference type="ARBA" id="ARBA00022722"/>
    </source>
</evidence>
<dbReference type="Gene3D" id="3.40.50.1010">
    <property type="entry name" value="5'-nuclease"/>
    <property type="match status" value="1"/>
</dbReference>
<dbReference type="PANTHER" id="PTHR35901">
    <property type="entry name" value="RIBONUCLEASE VAPC3"/>
    <property type="match status" value="1"/>
</dbReference>
<dbReference type="SUPFAM" id="SSF88723">
    <property type="entry name" value="PIN domain-like"/>
    <property type="match status" value="1"/>
</dbReference>
<evidence type="ECO:0000256" key="6">
    <source>
        <dbReference type="HAMAP-Rule" id="MF_00265"/>
    </source>
</evidence>
<feature type="domain" description="PIN" evidence="7">
    <location>
        <begin position="4"/>
        <end position="127"/>
    </location>
</feature>
<dbReference type="AlphaFoldDB" id="A0A1G5NRX7"/>
<dbReference type="InterPro" id="IPR029060">
    <property type="entry name" value="PIN-like_dom_sf"/>
</dbReference>
<comment type="function">
    <text evidence="6">Toxic component of a toxin-antitoxin (TA) system. An RNase.</text>
</comment>
<comment type="cofactor">
    <cofactor evidence="6">
        <name>Mg(2+)</name>
        <dbReference type="ChEBI" id="CHEBI:18420"/>
    </cofactor>
</comment>
<keyword evidence="6" id="KW-0800">Toxin</keyword>
<name>A0A1G5NRX7_AFIMA</name>
<dbReference type="CDD" id="cd09873">
    <property type="entry name" value="PIN_Pae0151-like"/>
    <property type="match status" value="1"/>
</dbReference>
<dbReference type="GO" id="GO:0090729">
    <property type="term" value="F:toxin activity"/>
    <property type="evidence" value="ECO:0007669"/>
    <property type="project" value="UniProtKB-KW"/>
</dbReference>
<dbReference type="InterPro" id="IPR044153">
    <property type="entry name" value="PIN_Pae0151-like"/>
</dbReference>
<dbReference type="Pfam" id="PF01850">
    <property type="entry name" value="PIN"/>
    <property type="match status" value="1"/>
</dbReference>
<reference evidence="8 9" key="1">
    <citation type="submission" date="2016-10" db="EMBL/GenBank/DDBJ databases">
        <authorList>
            <person name="de Groot N.N."/>
        </authorList>
    </citation>
    <scope>NUCLEOTIDE SEQUENCE [LARGE SCALE GENOMIC DNA]</scope>
    <source>
        <strain evidence="8 9">DSM 2698</strain>
    </source>
</reference>
<comment type="similarity">
    <text evidence="6">Belongs to the PINc/VapC protein family.</text>
</comment>
<organism evidence="8 9">
    <name type="scientific">Afifella marina DSM 2698</name>
    <dbReference type="NCBI Taxonomy" id="1120955"/>
    <lineage>
        <taxon>Bacteria</taxon>
        <taxon>Pseudomonadati</taxon>
        <taxon>Pseudomonadota</taxon>
        <taxon>Alphaproteobacteria</taxon>
        <taxon>Hyphomicrobiales</taxon>
        <taxon>Afifellaceae</taxon>
        <taxon>Afifella</taxon>
    </lineage>
</organism>
<evidence type="ECO:0000256" key="4">
    <source>
        <dbReference type="ARBA" id="ARBA00022801"/>
    </source>
</evidence>
<dbReference type="Proteomes" id="UP000199347">
    <property type="component" value="Unassembled WGS sequence"/>
</dbReference>
<keyword evidence="2 6" id="KW-0540">Nuclease</keyword>